<accession>J7GZX6</accession>
<keyword evidence="9" id="KW-0456">Lyase</keyword>
<gene>
    <name evidence="12" type="primary">leuD</name>
    <name evidence="12" type="ORF">A33U_0107</name>
</gene>
<keyword evidence="10" id="KW-0100">Branched-chain amino acid biosynthesis</keyword>
<dbReference type="PANTHER" id="PTHR43345">
    <property type="entry name" value="3-ISOPROPYLMALATE DEHYDRATASE SMALL SUBUNIT 2-RELATED-RELATED"/>
    <property type="match status" value="1"/>
</dbReference>
<evidence type="ECO:0000313" key="12">
    <source>
        <dbReference type="EMBL" id="AFP83565.1"/>
    </source>
</evidence>
<evidence type="ECO:0000313" key="13">
    <source>
        <dbReference type="Proteomes" id="UP000003932"/>
    </source>
</evidence>
<comment type="catalytic activity">
    <reaction evidence="1">
        <text>(2R,3S)-3-isopropylmalate = (2S)-2-isopropylmalate</text>
        <dbReference type="Rhea" id="RHEA:32287"/>
        <dbReference type="ChEBI" id="CHEBI:1178"/>
        <dbReference type="ChEBI" id="CHEBI:35121"/>
        <dbReference type="EC" id="4.2.1.33"/>
    </reaction>
</comment>
<evidence type="ECO:0000256" key="4">
    <source>
        <dbReference type="ARBA" id="ARBA00009845"/>
    </source>
</evidence>
<feature type="domain" description="Aconitase A/isopropylmalate dehydratase small subunit swivel" evidence="11">
    <location>
        <begin position="12"/>
        <end position="121"/>
    </location>
</feature>
<dbReference type="UniPathway" id="UPA00048">
    <property type="reaction ID" value="UER00071"/>
</dbReference>
<dbReference type="RefSeq" id="WP_014886866.1">
    <property type="nucleotide sequence ID" value="NC_018414.1"/>
</dbReference>
<dbReference type="SUPFAM" id="SSF52016">
    <property type="entry name" value="LeuD/IlvD-like"/>
    <property type="match status" value="1"/>
</dbReference>
<dbReference type="KEGG" id="cru:A33U_0107"/>
<dbReference type="EMBL" id="CP003541">
    <property type="protein sequence ID" value="AFP83565.1"/>
    <property type="molecule type" value="Genomic_DNA"/>
</dbReference>
<comment type="function">
    <text evidence="2">Catalyzes the isomerization between 2-isopropylmalate and 3-isopropylmalate, via the formation of 2-isopropylmaleate.</text>
</comment>
<evidence type="ECO:0000256" key="7">
    <source>
        <dbReference type="ARBA" id="ARBA00022430"/>
    </source>
</evidence>
<dbReference type="STRING" id="1202536.A33U_0107"/>
<dbReference type="NCBIfam" id="TIGR00171">
    <property type="entry name" value="leuD"/>
    <property type="match status" value="1"/>
</dbReference>
<proteinExistence type="inferred from homology"/>
<evidence type="ECO:0000256" key="10">
    <source>
        <dbReference type="ARBA" id="ARBA00023304"/>
    </source>
</evidence>
<dbReference type="NCBIfam" id="NF002458">
    <property type="entry name" value="PRK01641.1"/>
    <property type="match status" value="1"/>
</dbReference>
<dbReference type="InterPro" id="IPR000573">
    <property type="entry name" value="AconitaseA/IPMdHydase_ssu_swvl"/>
</dbReference>
<dbReference type="AlphaFoldDB" id="J7GZX6"/>
<dbReference type="OrthoDB" id="9777465at2"/>
<evidence type="ECO:0000256" key="2">
    <source>
        <dbReference type="ARBA" id="ARBA00002695"/>
    </source>
</evidence>
<reference evidence="12 13" key="1">
    <citation type="journal article" date="2012" name="Mol. Biol. Evol.">
        <title>Genome reduction and co-evolution between the primary and secondary bacterial symbionts of psyllids.</title>
        <authorList>
            <person name="Sloan D.B."/>
            <person name="Moran N.A."/>
        </authorList>
    </citation>
    <scope>NUCLEOTIDE SEQUENCE [LARGE SCALE GENOMIC DNA]</scope>
    <source>
        <strain evidence="12 13">CE</strain>
    </source>
</reference>
<keyword evidence="7" id="KW-0432">Leucine biosynthesis</keyword>
<sequence>MKLISKIILFNKNNIDTDLIIPKQFLKTLKKSGFYFCLFYDIRYIINNNLIYYNKDFLLNNKFYKKTKILISGKNFGCGSSREHAVWAIKDYGFKVIIAISYSDIFYDNAMKNGLLLIKIKINELNKINFTKKFIYINLKKQYLKYNKNIFYFYLNSFYKNIIIKKFSISEFILEKKKKILLFKI</sequence>
<organism evidence="12 13">
    <name type="scientific">Candidatus Carsonella ruddii CE isolate Thao2000</name>
    <dbReference type="NCBI Taxonomy" id="1202536"/>
    <lineage>
        <taxon>Bacteria</taxon>
        <taxon>Pseudomonadati</taxon>
        <taxon>Pseudomonadota</taxon>
        <taxon>Gammaproteobacteria</taxon>
        <taxon>Oceanospirillales</taxon>
        <taxon>Halomonadaceae</taxon>
        <taxon>Zymobacter group</taxon>
        <taxon>Candidatus Carsonella</taxon>
    </lineage>
</organism>
<comment type="similarity">
    <text evidence="4">Belongs to the LeuD family. LeuD type 1 subfamily.</text>
</comment>
<dbReference type="EC" id="4.2.1.33" evidence="6"/>
<comment type="subunit">
    <text evidence="5">Heterodimer of LeuC and LeuD.</text>
</comment>
<keyword evidence="8" id="KW-0028">Amino-acid biosynthesis</keyword>
<dbReference type="Pfam" id="PF00694">
    <property type="entry name" value="Aconitase_C"/>
    <property type="match status" value="1"/>
</dbReference>
<dbReference type="GO" id="GO:0009098">
    <property type="term" value="P:L-leucine biosynthetic process"/>
    <property type="evidence" value="ECO:0007669"/>
    <property type="project" value="UniProtKB-UniPathway"/>
</dbReference>
<dbReference type="GO" id="GO:0009316">
    <property type="term" value="C:3-isopropylmalate dehydratase complex"/>
    <property type="evidence" value="ECO:0007669"/>
    <property type="project" value="InterPro"/>
</dbReference>
<evidence type="ECO:0000256" key="8">
    <source>
        <dbReference type="ARBA" id="ARBA00022605"/>
    </source>
</evidence>
<name>J7GZX6_CARRU</name>
<evidence type="ECO:0000256" key="6">
    <source>
        <dbReference type="ARBA" id="ARBA00011998"/>
    </source>
</evidence>
<dbReference type="InterPro" id="IPR050075">
    <property type="entry name" value="LeuD"/>
</dbReference>
<evidence type="ECO:0000256" key="3">
    <source>
        <dbReference type="ARBA" id="ARBA00004729"/>
    </source>
</evidence>
<dbReference type="Proteomes" id="UP000003932">
    <property type="component" value="Chromosome"/>
</dbReference>
<dbReference type="InterPro" id="IPR004431">
    <property type="entry name" value="3-IsopropMal_deHydase_ssu"/>
</dbReference>
<dbReference type="Gene3D" id="3.20.19.10">
    <property type="entry name" value="Aconitase, domain 4"/>
    <property type="match status" value="1"/>
</dbReference>
<dbReference type="InterPro" id="IPR015928">
    <property type="entry name" value="Aconitase/3IPM_dehydase_swvl"/>
</dbReference>
<evidence type="ECO:0000256" key="5">
    <source>
        <dbReference type="ARBA" id="ARBA00011271"/>
    </source>
</evidence>
<dbReference type="CDD" id="cd01577">
    <property type="entry name" value="IPMI_Swivel"/>
    <property type="match status" value="1"/>
</dbReference>
<dbReference type="HOGENOM" id="CLU_081378_0_3_6"/>
<comment type="pathway">
    <text evidence="3">Amino-acid biosynthesis; L-leucine biosynthesis; L-leucine from 3-methyl-2-oxobutanoate: step 2/4.</text>
</comment>
<protein>
    <recommendedName>
        <fullName evidence="6">3-isopropylmalate dehydratase</fullName>
        <ecNumber evidence="6">4.2.1.33</ecNumber>
    </recommendedName>
</protein>
<evidence type="ECO:0000256" key="1">
    <source>
        <dbReference type="ARBA" id="ARBA00000491"/>
    </source>
</evidence>
<evidence type="ECO:0000256" key="9">
    <source>
        <dbReference type="ARBA" id="ARBA00023239"/>
    </source>
</evidence>
<dbReference type="PATRIC" id="fig|1202536.3.peg.90"/>
<evidence type="ECO:0000259" key="11">
    <source>
        <dbReference type="Pfam" id="PF00694"/>
    </source>
</evidence>
<dbReference type="InterPro" id="IPR033940">
    <property type="entry name" value="IPMI_Swivel"/>
</dbReference>
<dbReference type="PANTHER" id="PTHR43345:SF5">
    <property type="entry name" value="3-ISOPROPYLMALATE DEHYDRATASE SMALL SUBUNIT"/>
    <property type="match status" value="1"/>
</dbReference>
<dbReference type="GO" id="GO:0003861">
    <property type="term" value="F:3-isopropylmalate dehydratase activity"/>
    <property type="evidence" value="ECO:0007669"/>
    <property type="project" value="UniProtKB-EC"/>
</dbReference>